<dbReference type="EMBL" id="JNSL01000121">
    <property type="protein sequence ID" value="KGA15201.1"/>
    <property type="molecule type" value="Genomic_DNA"/>
</dbReference>
<sequence>MTFAIHPNYQQTQTDSDSDQPLPTALVWSTVTSGPVRQFIDEWARLSHRPSVLRRVNAWDFLPRPVADLDDLLTMCGFGTPYDDDAGDLVLWHMTRLAAHDDLAARVCLHRIMPAVMSIARRRGRIAQGGVENAIGDAISTAWMVIREFPYDRRHVKIAANLVRDVEYYGFVRDQRLRRVSETQVGFELLQQIEESKIAKTVDQELDDVLSYASEMGVSAPQIELLRILGEGRHADDIATDQGVSPRTVRNHKYTAIKRVQHVLAKNEITS</sequence>
<dbReference type="SUPFAM" id="SSF46894">
    <property type="entry name" value="C-terminal effector domain of the bipartite response regulators"/>
    <property type="match status" value="1"/>
</dbReference>
<reference evidence="2" key="1">
    <citation type="submission" date="2014-06" db="EMBL/GenBank/DDBJ databases">
        <title>Key roles for freshwater Actinobacteria revealed by deep metagenomic sequencing.</title>
        <authorList>
            <person name="Ghai R."/>
            <person name="Mizuno C.M."/>
            <person name="Picazo A."/>
            <person name="Camacho A."/>
            <person name="Rodriguez-Valera F."/>
        </authorList>
    </citation>
    <scope>NUCLEOTIDE SEQUENCE</scope>
</reference>
<comment type="caution">
    <text evidence="2">The sequence shown here is derived from an EMBL/GenBank/DDBJ whole genome shotgun (WGS) entry which is preliminary data.</text>
</comment>
<dbReference type="InterPro" id="IPR016032">
    <property type="entry name" value="Sig_transdc_resp-reg_C-effctor"/>
</dbReference>
<gene>
    <name evidence="2" type="ORF">GM51_15395</name>
</gene>
<feature type="region of interest" description="Disordered" evidence="1">
    <location>
        <begin position="1"/>
        <end position="21"/>
    </location>
</feature>
<protein>
    <submittedName>
        <fullName evidence="2">Uncharacterized protein</fullName>
    </submittedName>
</protein>
<accession>A0A094QL39</accession>
<dbReference type="GO" id="GO:0003677">
    <property type="term" value="F:DNA binding"/>
    <property type="evidence" value="ECO:0007669"/>
    <property type="project" value="InterPro"/>
</dbReference>
<proteinExistence type="predicted"/>
<dbReference type="Gene3D" id="1.10.10.10">
    <property type="entry name" value="Winged helix-like DNA-binding domain superfamily/Winged helix DNA-binding domain"/>
    <property type="match status" value="1"/>
</dbReference>
<name>A0A094QL39_9ZZZZ</name>
<evidence type="ECO:0000256" key="1">
    <source>
        <dbReference type="SAM" id="MobiDB-lite"/>
    </source>
</evidence>
<dbReference type="GO" id="GO:0006355">
    <property type="term" value="P:regulation of DNA-templated transcription"/>
    <property type="evidence" value="ECO:0007669"/>
    <property type="project" value="InterPro"/>
</dbReference>
<evidence type="ECO:0000313" key="2">
    <source>
        <dbReference type="EMBL" id="KGA15201.1"/>
    </source>
</evidence>
<dbReference type="AlphaFoldDB" id="A0A094QL39"/>
<organism evidence="2">
    <name type="scientific">freshwater metagenome</name>
    <dbReference type="NCBI Taxonomy" id="449393"/>
    <lineage>
        <taxon>unclassified sequences</taxon>
        <taxon>metagenomes</taxon>
        <taxon>ecological metagenomes</taxon>
    </lineage>
</organism>
<dbReference type="InterPro" id="IPR036388">
    <property type="entry name" value="WH-like_DNA-bd_sf"/>
</dbReference>